<name>A0ABT9QGK7_9ACTN</name>
<gene>
    <name evidence="3" type="ORF">J2853_004644</name>
</gene>
<protein>
    <submittedName>
        <fullName evidence="3">ADP-heptose:LPS heptosyltransferase</fullName>
    </submittedName>
</protein>
<dbReference type="RefSeq" id="WP_307561068.1">
    <property type="nucleotide sequence ID" value="NZ_JAUSQU010000001.1"/>
</dbReference>
<accession>A0ABT9QGK7</accession>
<dbReference type="Pfam" id="PF01075">
    <property type="entry name" value="Glyco_transf_9"/>
    <property type="match status" value="2"/>
</dbReference>
<dbReference type="EMBL" id="JAUSQU010000001">
    <property type="protein sequence ID" value="MDP9845433.1"/>
    <property type="molecule type" value="Genomic_DNA"/>
</dbReference>
<dbReference type="Gene3D" id="3.40.50.2000">
    <property type="entry name" value="Glycogen Phosphorylase B"/>
    <property type="match status" value="2"/>
</dbReference>
<comment type="caution">
    <text evidence="3">The sequence shown here is derived from an EMBL/GenBank/DDBJ whole genome shotgun (WGS) entry which is preliminary data.</text>
</comment>
<dbReference type="InterPro" id="IPR002201">
    <property type="entry name" value="Glyco_trans_9"/>
</dbReference>
<sequence length="404" mass="41640">MTGTTTGTVLVARLDDAGDVLLAGPAIRAVAEGAREVVLLVGPRGRAAGELLPGVSRVVEWRTPWIDPEPLPMTGPYALRLLRILRETAPEQALILTSFQQSPLPLALLLKLAGTPRTAAICADYAGSLLDLRHVVDETVDVPEAERMLGLAEAAGFDLPPGDTGTLAVRRPLPEVGYLTGPPGYVVVHPGVSAQARAWPVTSWARVVQDLVRAGRRVVVTGGRGERALTARVAGGAGQHGLSAGSAFTGQWMAGGPTLARGLTEDERTLTDGWVEGGAALTGGWEKNGSAGRSVTDLGGRTTFAELAAVLAGASAVVVANTGPAHLAAAVGTPVVSLFAPVVPAGRWAPYGVPTVVLGDQQAPCRGTQARVCPVPGHPCLSSVPSEQVVEAVTRLVFAKEDVK</sequence>
<evidence type="ECO:0000256" key="1">
    <source>
        <dbReference type="ARBA" id="ARBA00022676"/>
    </source>
</evidence>
<keyword evidence="4" id="KW-1185">Reference proteome</keyword>
<organism evidence="3 4">
    <name type="scientific">Streptosporangium lutulentum</name>
    <dbReference type="NCBI Taxonomy" id="1461250"/>
    <lineage>
        <taxon>Bacteria</taxon>
        <taxon>Bacillati</taxon>
        <taxon>Actinomycetota</taxon>
        <taxon>Actinomycetes</taxon>
        <taxon>Streptosporangiales</taxon>
        <taxon>Streptosporangiaceae</taxon>
        <taxon>Streptosporangium</taxon>
    </lineage>
</organism>
<dbReference type="InterPro" id="IPR051199">
    <property type="entry name" value="LPS_LOS_Heptosyltrfase"/>
</dbReference>
<keyword evidence="1" id="KW-0328">Glycosyltransferase</keyword>
<proteinExistence type="predicted"/>
<evidence type="ECO:0000313" key="3">
    <source>
        <dbReference type="EMBL" id="MDP9845433.1"/>
    </source>
</evidence>
<reference evidence="3 4" key="1">
    <citation type="submission" date="2023-07" db="EMBL/GenBank/DDBJ databases">
        <title>Sequencing the genomes of 1000 actinobacteria strains.</title>
        <authorList>
            <person name="Klenk H.-P."/>
        </authorList>
    </citation>
    <scope>NUCLEOTIDE SEQUENCE [LARGE SCALE GENOMIC DNA]</scope>
    <source>
        <strain evidence="3 4">DSM 46740</strain>
    </source>
</reference>
<dbReference type="CDD" id="cd03789">
    <property type="entry name" value="GT9_LPS_heptosyltransferase"/>
    <property type="match status" value="1"/>
</dbReference>
<evidence type="ECO:0000256" key="2">
    <source>
        <dbReference type="ARBA" id="ARBA00022679"/>
    </source>
</evidence>
<dbReference type="PANTHER" id="PTHR30160:SF1">
    <property type="entry name" value="LIPOPOLYSACCHARIDE 1,2-N-ACETYLGLUCOSAMINETRANSFERASE-RELATED"/>
    <property type="match status" value="1"/>
</dbReference>
<dbReference type="PANTHER" id="PTHR30160">
    <property type="entry name" value="TETRAACYLDISACCHARIDE 4'-KINASE-RELATED"/>
    <property type="match status" value="1"/>
</dbReference>
<dbReference type="Proteomes" id="UP001225356">
    <property type="component" value="Unassembled WGS sequence"/>
</dbReference>
<dbReference type="SUPFAM" id="SSF53756">
    <property type="entry name" value="UDP-Glycosyltransferase/glycogen phosphorylase"/>
    <property type="match status" value="2"/>
</dbReference>
<evidence type="ECO:0000313" key="4">
    <source>
        <dbReference type="Proteomes" id="UP001225356"/>
    </source>
</evidence>
<keyword evidence="2" id="KW-0808">Transferase</keyword>